<sequence>MSAYALCSEPPELRKLRTSGCSNRLRFSGGGVRDPKPNAIESFEPVQQGVNVAFGLDTDEEHCIPSPGALQLLAAKGKKN</sequence>
<name>A0A2I0KN58_PUNGR</name>
<accession>A0A2I0KN58</accession>
<dbReference type="Proteomes" id="UP000233551">
    <property type="component" value="Unassembled WGS sequence"/>
</dbReference>
<reference evidence="1 2" key="1">
    <citation type="submission" date="2017-11" db="EMBL/GenBank/DDBJ databases">
        <title>De-novo sequencing of pomegranate (Punica granatum L.) genome.</title>
        <authorList>
            <person name="Akparov Z."/>
            <person name="Amiraslanov A."/>
            <person name="Hajiyeva S."/>
            <person name="Abbasov M."/>
            <person name="Kaur K."/>
            <person name="Hamwieh A."/>
            <person name="Solovyev V."/>
            <person name="Salamov A."/>
            <person name="Braich B."/>
            <person name="Kosarev P."/>
            <person name="Mahmoud A."/>
            <person name="Hajiyev E."/>
            <person name="Babayeva S."/>
            <person name="Izzatullayeva V."/>
            <person name="Mammadov A."/>
            <person name="Mammadov A."/>
            <person name="Sharifova S."/>
            <person name="Ojaghi J."/>
            <person name="Eynullazada K."/>
            <person name="Bayramov B."/>
            <person name="Abdulazimova A."/>
            <person name="Shahmuradov I."/>
        </authorList>
    </citation>
    <scope>NUCLEOTIDE SEQUENCE [LARGE SCALE GENOMIC DNA]</scope>
    <source>
        <strain evidence="2">cv. AG2017</strain>
        <tissue evidence="1">Leaf</tissue>
    </source>
</reference>
<evidence type="ECO:0000313" key="2">
    <source>
        <dbReference type="Proteomes" id="UP000233551"/>
    </source>
</evidence>
<protein>
    <submittedName>
        <fullName evidence="1">Uncharacterized protein</fullName>
    </submittedName>
</protein>
<dbReference type="AlphaFoldDB" id="A0A2I0KN58"/>
<evidence type="ECO:0000313" key="1">
    <source>
        <dbReference type="EMBL" id="PKI69922.1"/>
    </source>
</evidence>
<keyword evidence="2" id="KW-1185">Reference proteome</keyword>
<gene>
    <name evidence="1" type="ORF">CRG98_009797</name>
</gene>
<proteinExistence type="predicted"/>
<organism evidence="1 2">
    <name type="scientific">Punica granatum</name>
    <name type="common">Pomegranate</name>
    <dbReference type="NCBI Taxonomy" id="22663"/>
    <lineage>
        <taxon>Eukaryota</taxon>
        <taxon>Viridiplantae</taxon>
        <taxon>Streptophyta</taxon>
        <taxon>Embryophyta</taxon>
        <taxon>Tracheophyta</taxon>
        <taxon>Spermatophyta</taxon>
        <taxon>Magnoliopsida</taxon>
        <taxon>eudicotyledons</taxon>
        <taxon>Gunneridae</taxon>
        <taxon>Pentapetalae</taxon>
        <taxon>rosids</taxon>
        <taxon>malvids</taxon>
        <taxon>Myrtales</taxon>
        <taxon>Lythraceae</taxon>
        <taxon>Punica</taxon>
    </lineage>
</organism>
<dbReference type="EMBL" id="PGOL01000479">
    <property type="protein sequence ID" value="PKI69922.1"/>
    <property type="molecule type" value="Genomic_DNA"/>
</dbReference>
<comment type="caution">
    <text evidence="1">The sequence shown here is derived from an EMBL/GenBank/DDBJ whole genome shotgun (WGS) entry which is preliminary data.</text>
</comment>